<dbReference type="EMBL" id="JALJOQ010000167">
    <property type="protein sequence ID" value="KAK9792063.1"/>
    <property type="molecule type" value="Genomic_DNA"/>
</dbReference>
<evidence type="ECO:0000256" key="1">
    <source>
        <dbReference type="SAM" id="MobiDB-lite"/>
    </source>
</evidence>
<feature type="compositionally biased region" description="Low complexity" evidence="1">
    <location>
        <begin position="100"/>
        <end position="113"/>
    </location>
</feature>
<sequence>MAPQQFRPGELVEVLLDARSKEWVSATVLGCQLGPEQSVAQYNLQLSQASGGRAGWVSASRLRPCMPEAKSRKPARNHCGTDGIDATKVLPLSSDEAPSATRALAADGDAAPAQSKEPAKTSSQAKNAARKPTSSMTGTGGAETPPAGNALDYAAIALRMPSKPGPAAVAKFCRDSYAWLSEPKPTRPGPEVMGTMRGRRVPAAALPNSAAGQMHPSAPKLASRDIGSSQAPMPAGAASKSRLSGATSNCSETGSRAEVAQGGAVPPRRHAKGVSSCCVLQQMAQLRLLPTWWMMTGQQVKGRTVLQNM</sequence>
<feature type="region of interest" description="Disordered" evidence="1">
    <location>
        <begin position="68"/>
        <end position="146"/>
    </location>
</feature>
<evidence type="ECO:0000313" key="3">
    <source>
        <dbReference type="Proteomes" id="UP001465755"/>
    </source>
</evidence>
<protein>
    <submittedName>
        <fullName evidence="2">Uncharacterized protein</fullName>
    </submittedName>
</protein>
<reference evidence="2 3" key="1">
    <citation type="journal article" date="2024" name="Nat. Commun.">
        <title>Phylogenomics reveals the evolutionary origins of lichenization in chlorophyte algae.</title>
        <authorList>
            <person name="Puginier C."/>
            <person name="Libourel C."/>
            <person name="Otte J."/>
            <person name="Skaloud P."/>
            <person name="Haon M."/>
            <person name="Grisel S."/>
            <person name="Petersen M."/>
            <person name="Berrin J.G."/>
            <person name="Delaux P.M."/>
            <person name="Dal Grande F."/>
            <person name="Keller J."/>
        </authorList>
    </citation>
    <scope>NUCLEOTIDE SEQUENCE [LARGE SCALE GENOMIC DNA]</scope>
    <source>
        <strain evidence="2 3">SAG 2036</strain>
    </source>
</reference>
<feature type="region of interest" description="Disordered" evidence="1">
    <location>
        <begin position="209"/>
        <end position="257"/>
    </location>
</feature>
<evidence type="ECO:0000313" key="2">
    <source>
        <dbReference type="EMBL" id="KAK9792063.1"/>
    </source>
</evidence>
<gene>
    <name evidence="2" type="ORF">WJX73_002048</name>
</gene>
<dbReference type="Proteomes" id="UP001465755">
    <property type="component" value="Unassembled WGS sequence"/>
</dbReference>
<keyword evidence="3" id="KW-1185">Reference proteome</keyword>
<organism evidence="2 3">
    <name type="scientific">Symbiochloris irregularis</name>
    <dbReference type="NCBI Taxonomy" id="706552"/>
    <lineage>
        <taxon>Eukaryota</taxon>
        <taxon>Viridiplantae</taxon>
        <taxon>Chlorophyta</taxon>
        <taxon>core chlorophytes</taxon>
        <taxon>Trebouxiophyceae</taxon>
        <taxon>Trebouxiales</taxon>
        <taxon>Trebouxiaceae</taxon>
        <taxon>Symbiochloris</taxon>
    </lineage>
</organism>
<dbReference type="AlphaFoldDB" id="A0AAW1NMW9"/>
<comment type="caution">
    <text evidence="2">The sequence shown here is derived from an EMBL/GenBank/DDBJ whole genome shotgun (WGS) entry which is preliminary data.</text>
</comment>
<feature type="compositionally biased region" description="Polar residues" evidence="1">
    <location>
        <begin position="241"/>
        <end position="254"/>
    </location>
</feature>
<proteinExistence type="predicted"/>
<feature type="compositionally biased region" description="Polar residues" evidence="1">
    <location>
        <begin position="120"/>
        <end position="136"/>
    </location>
</feature>
<accession>A0AAW1NMW9</accession>
<name>A0AAW1NMW9_9CHLO</name>